<dbReference type="Gene3D" id="3.90.1150.10">
    <property type="entry name" value="Aspartate Aminotransferase, domain 1"/>
    <property type="match status" value="1"/>
</dbReference>
<reference evidence="8" key="1">
    <citation type="submission" date="2022-09" db="EMBL/GenBank/DDBJ databases">
        <title>Actin cytoskeleton and complex cell architecture in an #Asgard archaeon.</title>
        <authorList>
            <person name="Ponce Toledo R.I."/>
            <person name="Schleper C."/>
            <person name="Rodrigues Oliveira T."/>
            <person name="Wollweber F."/>
            <person name="Xu J."/>
            <person name="Rittmann S."/>
            <person name="Klingl A."/>
            <person name="Pilhofer M."/>
        </authorList>
    </citation>
    <scope>NUCLEOTIDE SEQUENCE</scope>
    <source>
        <strain evidence="8">B-35</strain>
    </source>
</reference>
<dbReference type="EC" id="2.6.1.83" evidence="8"/>
<dbReference type="InterPro" id="IPR004839">
    <property type="entry name" value="Aminotransferase_I/II_large"/>
</dbReference>
<dbReference type="Proteomes" id="UP001208689">
    <property type="component" value="Chromosome"/>
</dbReference>
<protein>
    <submittedName>
        <fullName evidence="8">LL-diaminopimelate aminotransferase</fullName>
        <ecNumber evidence="8">2.6.1.83</ecNumber>
    </submittedName>
</protein>
<dbReference type="InterPro" id="IPR050596">
    <property type="entry name" value="AspAT/PAT-like"/>
</dbReference>
<keyword evidence="9" id="KW-1185">Reference proteome</keyword>
<proteinExistence type="inferred from homology"/>
<evidence type="ECO:0000259" key="7">
    <source>
        <dbReference type="Pfam" id="PF00155"/>
    </source>
</evidence>
<evidence type="ECO:0000256" key="5">
    <source>
        <dbReference type="ARBA" id="ARBA00022679"/>
    </source>
</evidence>
<evidence type="ECO:0000313" key="8">
    <source>
        <dbReference type="EMBL" id="UYP44321.1"/>
    </source>
</evidence>
<keyword evidence="5 8" id="KW-0808">Transferase</keyword>
<sequence length="448" mass="50067">MLISQKVICDSMTKPIMSDHFIDRKPSDIRAAQIEFAKRTDNVKAINVAIGNVSLPMHPALFKRMSNLADDSSPFNKGVLKYTATVGMKETNQAILNIIAASNFKVDNLYSQITDGGSHAMELVIIGTCGAAGTSEKPLMLIDAAYTNYLSMAKRTGRATVSISRKLQENGKFALPDISEIEKMIETEKPGALVVIPYDNPTGHFYDHQTMIELGKLCVKYNLWMISDEAYRELYYVDTQTSSIWGLTNDNVPGIEGRRISIETASKVWNACGLRIGALVTDNYEFHEKCVFEQTANLCAPAIAQYIMGGLAHETKEDLQAWFLKQRTYYKEIGQALIEEFHEWVPSGIISSPDASLYSVIDVRNIAKPGFDSSDFVKYCTKTGKVEIDGTEYTLLVAPMSGFYKVKEGQPNPGKTQMRVAYVETLEKMRLIPELFANLFNQFESQRT</sequence>
<comment type="cofactor">
    <cofactor evidence="1">
        <name>pyridoxal 5'-phosphate</name>
        <dbReference type="ChEBI" id="CHEBI:597326"/>
    </cofactor>
</comment>
<dbReference type="Pfam" id="PF00155">
    <property type="entry name" value="Aminotran_1_2"/>
    <property type="match status" value="1"/>
</dbReference>
<dbReference type="PANTHER" id="PTHR46383">
    <property type="entry name" value="ASPARTATE AMINOTRANSFERASE"/>
    <property type="match status" value="1"/>
</dbReference>
<keyword evidence="6" id="KW-0663">Pyridoxal phosphate</keyword>
<name>A0ABY6HLD2_9ARCH</name>
<dbReference type="InterPro" id="IPR015421">
    <property type="entry name" value="PyrdxlP-dep_Trfase_major"/>
</dbReference>
<evidence type="ECO:0000256" key="2">
    <source>
        <dbReference type="ARBA" id="ARBA00007441"/>
    </source>
</evidence>
<evidence type="ECO:0000313" key="9">
    <source>
        <dbReference type="Proteomes" id="UP001208689"/>
    </source>
</evidence>
<dbReference type="Gene3D" id="3.40.640.10">
    <property type="entry name" value="Type I PLP-dependent aspartate aminotransferase-like (Major domain)"/>
    <property type="match status" value="1"/>
</dbReference>
<accession>A0ABY6HLD2</accession>
<feature type="domain" description="Aminotransferase class I/classII large" evidence="7">
    <location>
        <begin position="76"/>
        <end position="384"/>
    </location>
</feature>
<dbReference type="CDD" id="cd00609">
    <property type="entry name" value="AAT_like"/>
    <property type="match status" value="1"/>
</dbReference>
<evidence type="ECO:0000256" key="3">
    <source>
        <dbReference type="ARBA" id="ARBA00011738"/>
    </source>
</evidence>
<comment type="similarity">
    <text evidence="2">Belongs to the class-I pyridoxal-phosphate-dependent aminotransferase family.</text>
</comment>
<comment type="subunit">
    <text evidence="3">Homodimer.</text>
</comment>
<dbReference type="GO" id="GO:0010285">
    <property type="term" value="F:L,L-diaminopimelate aminotransferase activity"/>
    <property type="evidence" value="ECO:0007669"/>
    <property type="project" value="UniProtKB-EC"/>
</dbReference>
<evidence type="ECO:0000256" key="6">
    <source>
        <dbReference type="ARBA" id="ARBA00022898"/>
    </source>
</evidence>
<keyword evidence="4 8" id="KW-0032">Aminotransferase</keyword>
<gene>
    <name evidence="8" type="ORF">NEF87_000606</name>
</gene>
<dbReference type="PANTHER" id="PTHR46383:SF1">
    <property type="entry name" value="ASPARTATE AMINOTRANSFERASE"/>
    <property type="match status" value="1"/>
</dbReference>
<organism evidence="8 9">
    <name type="scientific">Candidatus Lokiarchaeum ossiferum</name>
    <dbReference type="NCBI Taxonomy" id="2951803"/>
    <lineage>
        <taxon>Archaea</taxon>
        <taxon>Promethearchaeati</taxon>
        <taxon>Promethearchaeota</taxon>
        <taxon>Promethearchaeia</taxon>
        <taxon>Promethearchaeales</taxon>
        <taxon>Promethearchaeaceae</taxon>
        <taxon>Candidatus Lokiarchaeum</taxon>
    </lineage>
</organism>
<evidence type="ECO:0000256" key="1">
    <source>
        <dbReference type="ARBA" id="ARBA00001933"/>
    </source>
</evidence>
<dbReference type="SUPFAM" id="SSF53383">
    <property type="entry name" value="PLP-dependent transferases"/>
    <property type="match status" value="1"/>
</dbReference>
<evidence type="ECO:0000256" key="4">
    <source>
        <dbReference type="ARBA" id="ARBA00022576"/>
    </source>
</evidence>
<dbReference type="InterPro" id="IPR015424">
    <property type="entry name" value="PyrdxlP-dep_Trfase"/>
</dbReference>
<dbReference type="InterPro" id="IPR015422">
    <property type="entry name" value="PyrdxlP-dep_Trfase_small"/>
</dbReference>
<dbReference type="EMBL" id="CP104013">
    <property type="protein sequence ID" value="UYP44321.1"/>
    <property type="molecule type" value="Genomic_DNA"/>
</dbReference>